<evidence type="ECO:0000256" key="6">
    <source>
        <dbReference type="ARBA" id="ARBA00023163"/>
    </source>
</evidence>
<dbReference type="SMART" id="SM00355">
    <property type="entry name" value="ZnF_C2H2"/>
    <property type="match status" value="3"/>
</dbReference>
<feature type="region of interest" description="Disordered" evidence="10">
    <location>
        <begin position="652"/>
        <end position="704"/>
    </location>
</feature>
<dbReference type="PROSITE" id="PS50157">
    <property type="entry name" value="ZINC_FINGER_C2H2_2"/>
    <property type="match status" value="1"/>
</dbReference>
<feature type="region of interest" description="Disordered" evidence="10">
    <location>
        <begin position="468"/>
        <end position="509"/>
    </location>
</feature>
<keyword evidence="13" id="KW-1185">Reference proteome</keyword>
<protein>
    <recommendedName>
        <fullName evidence="11">C2H2-type domain-containing protein</fullName>
    </recommendedName>
</protein>
<evidence type="ECO:0000256" key="7">
    <source>
        <dbReference type="ARBA" id="ARBA00023242"/>
    </source>
</evidence>
<evidence type="ECO:0000256" key="8">
    <source>
        <dbReference type="PROSITE-ProRule" id="PRU00042"/>
    </source>
</evidence>
<dbReference type="OrthoDB" id="5305647at2759"/>
<accession>A0A7U2EU33</accession>
<feature type="compositionally biased region" description="Polar residues" evidence="10">
    <location>
        <begin position="658"/>
        <end position="671"/>
    </location>
</feature>
<evidence type="ECO:0000259" key="11">
    <source>
        <dbReference type="PROSITE" id="PS50157"/>
    </source>
</evidence>
<keyword evidence="5" id="KW-0805">Transcription regulation</keyword>
<sequence length="759" mass="85957">MDSNDKPCPIRREIRPGFRRIGIGRIRRGIATCRLVACDTNACEMKAGGTAALGMDFVSEISFEELNERLRKSQEQLQIRLSTELLKRRLESQEKSRRDCRDEFEKLSTCISTLRGQLEKFWSSTAEFSRRRTQCQGRRFSLRSYYLKRYLELVLDFKLSSYYLGPDGKLDRALQGAQGFLSTSELWSSNEFVFAQSTSPSQTAEDLLLANFRNAQLRLNELSAYGALLETNFENVKEQLEQLLSVEDALDEEQRQTELEQRQSERSMERLERFMRDVTLRLQMLVVLLLLCGKFSGVSDNDQPMCTTMPWNIRPALIVLWGVCWMFYTPEGNVDPTGRQDTGLDRNLDISMIDWPQWINDGPFQISNQDPSLYNQDPIAQRPTLPAATEASTPFFMPDFFQDLALDAASLNQSLYKGGPDRRVALDPKDAFSSLNLTSNMEVLPTYPMISGYHPGLANEQLAGFHPGLVPSASTATDRPNTLAEQSTSSSRPLSGSEQPRQPTPYRPEVSMTCEHTQCSGLTFDHPSDWKKHDDRVHSRKTCNFTGCSQSFGSKGELHRHKQTTHNQIPAHRLLACPESNCKYSLTPHFKRKDNFVDHLKRLHGYSPANAKAKADSETISQARSQLELQTEPHSPSCEIPNIPTIATSAANAGPAMANSSQPDRTLSTAPGPSKKRRLSKTAPYPSELSDLSRNPNQEPYNEEETWKRKVARYETEMEALRAQNASLRTRNDLLESRIQRLEANQDSLIAMLAERRSS</sequence>
<evidence type="ECO:0000256" key="4">
    <source>
        <dbReference type="ARBA" id="ARBA00022833"/>
    </source>
</evidence>
<gene>
    <name evidence="12" type="ORF">JI435_033390</name>
</gene>
<evidence type="ECO:0000256" key="1">
    <source>
        <dbReference type="ARBA" id="ARBA00004123"/>
    </source>
</evidence>
<dbReference type="Proteomes" id="UP000663193">
    <property type="component" value="Chromosome 3"/>
</dbReference>
<organism evidence="12 13">
    <name type="scientific">Phaeosphaeria nodorum (strain SN15 / ATCC MYA-4574 / FGSC 10173)</name>
    <name type="common">Glume blotch fungus</name>
    <name type="synonym">Parastagonospora nodorum</name>
    <dbReference type="NCBI Taxonomy" id="321614"/>
    <lineage>
        <taxon>Eukaryota</taxon>
        <taxon>Fungi</taxon>
        <taxon>Dikarya</taxon>
        <taxon>Ascomycota</taxon>
        <taxon>Pezizomycotina</taxon>
        <taxon>Dothideomycetes</taxon>
        <taxon>Pleosporomycetidae</taxon>
        <taxon>Pleosporales</taxon>
        <taxon>Pleosporineae</taxon>
        <taxon>Phaeosphaeriaceae</taxon>
        <taxon>Parastagonospora</taxon>
    </lineage>
</organism>
<proteinExistence type="predicted"/>
<feature type="region of interest" description="Disordered" evidence="10">
    <location>
        <begin position="609"/>
        <end position="640"/>
    </location>
</feature>
<feature type="compositionally biased region" description="Polar residues" evidence="10">
    <location>
        <begin position="690"/>
        <end position="700"/>
    </location>
</feature>
<evidence type="ECO:0000256" key="5">
    <source>
        <dbReference type="ARBA" id="ARBA00023015"/>
    </source>
</evidence>
<feature type="compositionally biased region" description="Polar residues" evidence="10">
    <location>
        <begin position="472"/>
        <end position="501"/>
    </location>
</feature>
<dbReference type="GO" id="GO:0005634">
    <property type="term" value="C:nucleus"/>
    <property type="evidence" value="ECO:0007669"/>
    <property type="project" value="UniProtKB-SubCell"/>
</dbReference>
<keyword evidence="3 8" id="KW-0863">Zinc-finger</keyword>
<feature type="domain" description="C2H2-type" evidence="11">
    <location>
        <begin position="541"/>
        <end position="566"/>
    </location>
</feature>
<dbReference type="PANTHER" id="PTHR46179">
    <property type="entry name" value="ZINC FINGER PROTEIN"/>
    <property type="match status" value="1"/>
</dbReference>
<dbReference type="PROSITE" id="PS00028">
    <property type="entry name" value="ZINC_FINGER_C2H2_1"/>
    <property type="match status" value="1"/>
</dbReference>
<dbReference type="VEuPathDB" id="FungiDB:JI435_033390"/>
<feature type="compositionally biased region" description="Polar residues" evidence="10">
    <location>
        <begin position="618"/>
        <end position="634"/>
    </location>
</feature>
<comment type="subcellular location">
    <subcellularLocation>
        <location evidence="1">Nucleus</location>
    </subcellularLocation>
</comment>
<evidence type="ECO:0000313" key="13">
    <source>
        <dbReference type="Proteomes" id="UP000663193"/>
    </source>
</evidence>
<feature type="coiled-coil region" evidence="9">
    <location>
        <begin position="704"/>
        <end position="752"/>
    </location>
</feature>
<evidence type="ECO:0000256" key="3">
    <source>
        <dbReference type="ARBA" id="ARBA00022771"/>
    </source>
</evidence>
<keyword evidence="6" id="KW-0804">Transcription</keyword>
<name>A0A7U2EU33_PHANO</name>
<keyword evidence="7" id="KW-0539">Nucleus</keyword>
<evidence type="ECO:0000313" key="12">
    <source>
        <dbReference type="EMBL" id="QRC93098.1"/>
    </source>
</evidence>
<evidence type="ECO:0000256" key="10">
    <source>
        <dbReference type="SAM" id="MobiDB-lite"/>
    </source>
</evidence>
<dbReference type="InterPro" id="IPR051061">
    <property type="entry name" value="Zinc_finger_trans_reg"/>
</dbReference>
<dbReference type="AlphaFoldDB" id="A0A7U2EU33"/>
<dbReference type="InterPro" id="IPR013087">
    <property type="entry name" value="Znf_C2H2_type"/>
</dbReference>
<evidence type="ECO:0000256" key="2">
    <source>
        <dbReference type="ARBA" id="ARBA00022723"/>
    </source>
</evidence>
<evidence type="ECO:0000256" key="9">
    <source>
        <dbReference type="SAM" id="Coils"/>
    </source>
</evidence>
<keyword evidence="4" id="KW-0862">Zinc</keyword>
<dbReference type="PANTHER" id="PTHR46179:SF13">
    <property type="entry name" value="C2H2-TYPE DOMAIN-CONTAINING PROTEIN"/>
    <property type="match status" value="1"/>
</dbReference>
<reference evidence="13" key="1">
    <citation type="journal article" date="2021" name="BMC Genomics">
        <title>Chromosome-level genome assembly and manually-curated proteome of model necrotroph Parastagonospora nodorum Sn15 reveals a genome-wide trove of candidate effector homologs, and redundancy of virulence-related functions within an accessory chromosome.</title>
        <authorList>
            <person name="Bertazzoni S."/>
            <person name="Jones D.A.B."/>
            <person name="Phan H.T."/>
            <person name="Tan K.-C."/>
            <person name="Hane J.K."/>
        </authorList>
    </citation>
    <scope>NUCLEOTIDE SEQUENCE [LARGE SCALE GENOMIC DNA]</scope>
    <source>
        <strain evidence="13">SN15 / ATCC MYA-4574 / FGSC 10173)</strain>
    </source>
</reference>
<dbReference type="GO" id="GO:0008270">
    <property type="term" value="F:zinc ion binding"/>
    <property type="evidence" value="ECO:0007669"/>
    <property type="project" value="UniProtKB-KW"/>
</dbReference>
<keyword evidence="9" id="KW-0175">Coiled coil</keyword>
<dbReference type="EMBL" id="CP069025">
    <property type="protein sequence ID" value="QRC93098.1"/>
    <property type="molecule type" value="Genomic_DNA"/>
</dbReference>
<keyword evidence="2" id="KW-0479">Metal-binding</keyword>